<name>A0ABQ7NF22_BRACM</name>
<dbReference type="PROSITE" id="PS50011">
    <property type="entry name" value="PROTEIN_KINASE_DOM"/>
    <property type="match status" value="1"/>
</dbReference>
<keyword evidence="5" id="KW-1185">Reference proteome</keyword>
<reference evidence="4 5" key="1">
    <citation type="submission" date="2021-03" db="EMBL/GenBank/DDBJ databases">
        <authorList>
            <person name="King G.J."/>
            <person name="Bancroft I."/>
            <person name="Baten A."/>
            <person name="Bloomfield J."/>
            <person name="Borpatragohain P."/>
            <person name="He Z."/>
            <person name="Irish N."/>
            <person name="Irwin J."/>
            <person name="Liu K."/>
            <person name="Mauleon R.P."/>
            <person name="Moore J."/>
            <person name="Morris R."/>
            <person name="Ostergaard L."/>
            <person name="Wang B."/>
            <person name="Wells R."/>
        </authorList>
    </citation>
    <scope>NUCLEOTIDE SEQUENCE [LARGE SCALE GENOMIC DNA]</scope>
    <source>
        <strain evidence="4">R-o-18</strain>
        <tissue evidence="4">Leaf</tissue>
    </source>
</reference>
<dbReference type="InterPro" id="IPR050528">
    <property type="entry name" value="L-type_Lectin-RKs"/>
</dbReference>
<dbReference type="SUPFAM" id="SSF56112">
    <property type="entry name" value="Protein kinase-like (PK-like)"/>
    <property type="match status" value="1"/>
</dbReference>
<dbReference type="InterPro" id="IPR000719">
    <property type="entry name" value="Prot_kinase_dom"/>
</dbReference>
<feature type="domain" description="Protein kinase" evidence="3">
    <location>
        <begin position="1"/>
        <end position="105"/>
    </location>
</feature>
<dbReference type="Pfam" id="PF00069">
    <property type="entry name" value="Pkinase"/>
    <property type="match status" value="1"/>
</dbReference>
<protein>
    <recommendedName>
        <fullName evidence="3">Protein kinase domain-containing protein</fullName>
    </recommendedName>
</protein>
<comment type="caution">
    <text evidence="4">The sequence shown here is derived from an EMBL/GenBank/DDBJ whole genome shotgun (WGS) entry which is preliminary data.</text>
</comment>
<dbReference type="Gene3D" id="1.10.510.10">
    <property type="entry name" value="Transferase(Phosphotransferase) domain 1"/>
    <property type="match status" value="1"/>
</dbReference>
<dbReference type="Proteomes" id="UP000823674">
    <property type="component" value="Chromosome A02"/>
</dbReference>
<evidence type="ECO:0000259" key="3">
    <source>
        <dbReference type="PROSITE" id="PS50011"/>
    </source>
</evidence>
<evidence type="ECO:0000313" key="5">
    <source>
        <dbReference type="Proteomes" id="UP000823674"/>
    </source>
</evidence>
<accession>A0ABQ7NF22</accession>
<gene>
    <name evidence="4" type="primary">A02g502320.1_BraROA</name>
    <name evidence="4" type="ORF">IGI04_005622</name>
</gene>
<dbReference type="EMBL" id="JADBGQ010000002">
    <property type="protein sequence ID" value="KAG5409303.1"/>
    <property type="molecule type" value="Genomic_DNA"/>
</dbReference>
<proteinExistence type="predicted"/>
<keyword evidence="1" id="KW-0547">Nucleotide-binding</keyword>
<sequence>MPNGSLDTHLFGKRPHLCWDLRYKVALGLASALFYLHEEWDRCVLQRDNKESKIILDTNFNVKLCDFGLARLMDYDIGSHTTRLISQNFWLHMAPERKSQQEQGI</sequence>
<evidence type="ECO:0000313" key="4">
    <source>
        <dbReference type="EMBL" id="KAG5409303.1"/>
    </source>
</evidence>
<evidence type="ECO:0000256" key="2">
    <source>
        <dbReference type="ARBA" id="ARBA00022840"/>
    </source>
</evidence>
<dbReference type="InterPro" id="IPR011009">
    <property type="entry name" value="Kinase-like_dom_sf"/>
</dbReference>
<dbReference type="PANTHER" id="PTHR27007">
    <property type="match status" value="1"/>
</dbReference>
<organism evidence="4 5">
    <name type="scientific">Brassica rapa subsp. trilocularis</name>
    <dbReference type="NCBI Taxonomy" id="1813537"/>
    <lineage>
        <taxon>Eukaryota</taxon>
        <taxon>Viridiplantae</taxon>
        <taxon>Streptophyta</taxon>
        <taxon>Embryophyta</taxon>
        <taxon>Tracheophyta</taxon>
        <taxon>Spermatophyta</taxon>
        <taxon>Magnoliopsida</taxon>
        <taxon>eudicotyledons</taxon>
        <taxon>Gunneridae</taxon>
        <taxon>Pentapetalae</taxon>
        <taxon>rosids</taxon>
        <taxon>malvids</taxon>
        <taxon>Brassicales</taxon>
        <taxon>Brassicaceae</taxon>
        <taxon>Brassiceae</taxon>
        <taxon>Brassica</taxon>
    </lineage>
</organism>
<evidence type="ECO:0000256" key="1">
    <source>
        <dbReference type="ARBA" id="ARBA00022741"/>
    </source>
</evidence>
<keyword evidence="2" id="KW-0067">ATP-binding</keyword>